<evidence type="ECO:0000313" key="3">
    <source>
        <dbReference type="EMBL" id="KYQ91720.1"/>
    </source>
</evidence>
<dbReference type="OMA" id="YQPFPNI"/>
<dbReference type="OrthoDB" id="29853at2759"/>
<comment type="similarity">
    <text evidence="1">Belongs to the IST1 family.</text>
</comment>
<dbReference type="FunFam" id="1.20.1260.60:FF:000002">
    <property type="entry name" value="Vacuolar protein sorting-associated protein IST1"/>
    <property type="match status" value="1"/>
</dbReference>
<feature type="compositionally biased region" description="Low complexity" evidence="2">
    <location>
        <begin position="346"/>
        <end position="356"/>
    </location>
</feature>
<name>A0A151ZCQ5_TIELA</name>
<dbReference type="AlphaFoldDB" id="A0A151ZCQ5"/>
<feature type="compositionally biased region" description="Low complexity" evidence="2">
    <location>
        <begin position="207"/>
        <end position="234"/>
    </location>
</feature>
<dbReference type="PANTHER" id="PTHR12161">
    <property type="entry name" value="IST1 FAMILY MEMBER"/>
    <property type="match status" value="1"/>
</dbReference>
<feature type="compositionally biased region" description="Polar residues" evidence="2">
    <location>
        <begin position="197"/>
        <end position="206"/>
    </location>
</feature>
<accession>A0A151ZCQ5</accession>
<dbReference type="GO" id="GO:0015031">
    <property type="term" value="P:protein transport"/>
    <property type="evidence" value="ECO:0007669"/>
    <property type="project" value="InterPro"/>
</dbReference>
<dbReference type="Gene3D" id="1.20.1260.60">
    <property type="entry name" value="Vacuolar protein sorting-associated protein Ist1"/>
    <property type="match status" value="1"/>
</dbReference>
<organism evidence="3 4">
    <name type="scientific">Tieghemostelium lacteum</name>
    <name type="common">Slime mold</name>
    <name type="synonym">Dictyostelium lacteum</name>
    <dbReference type="NCBI Taxonomy" id="361077"/>
    <lineage>
        <taxon>Eukaryota</taxon>
        <taxon>Amoebozoa</taxon>
        <taxon>Evosea</taxon>
        <taxon>Eumycetozoa</taxon>
        <taxon>Dictyostelia</taxon>
        <taxon>Dictyosteliales</taxon>
        <taxon>Raperosteliaceae</taxon>
        <taxon>Tieghemostelium</taxon>
    </lineage>
</organism>
<dbReference type="Pfam" id="PF03398">
    <property type="entry name" value="Ist1"/>
    <property type="match status" value="1"/>
</dbReference>
<dbReference type="InterPro" id="IPR042277">
    <property type="entry name" value="IST1-like"/>
</dbReference>
<feature type="compositionally biased region" description="Low complexity" evidence="2">
    <location>
        <begin position="279"/>
        <end position="339"/>
    </location>
</feature>
<evidence type="ECO:0000313" key="4">
    <source>
        <dbReference type="Proteomes" id="UP000076078"/>
    </source>
</evidence>
<evidence type="ECO:0000256" key="1">
    <source>
        <dbReference type="ARBA" id="ARBA00005536"/>
    </source>
</evidence>
<proteinExistence type="inferred from homology"/>
<dbReference type="PANTHER" id="PTHR12161:SF5">
    <property type="entry name" value="IST1 HOMOLOG"/>
    <property type="match status" value="1"/>
</dbReference>
<dbReference type="EMBL" id="LODT01000034">
    <property type="protein sequence ID" value="KYQ91720.1"/>
    <property type="molecule type" value="Genomic_DNA"/>
</dbReference>
<dbReference type="STRING" id="361077.A0A151ZCQ5"/>
<dbReference type="Proteomes" id="UP000076078">
    <property type="component" value="Unassembled WGS sequence"/>
</dbReference>
<keyword evidence="4" id="KW-1185">Reference proteome</keyword>
<reference evidence="3 4" key="1">
    <citation type="submission" date="2015-12" db="EMBL/GenBank/DDBJ databases">
        <title>Dictyostelia acquired genes for synthesis and detection of signals that induce cell-type specialization by lateral gene transfer from prokaryotes.</title>
        <authorList>
            <person name="Gloeckner G."/>
            <person name="Schaap P."/>
        </authorList>
    </citation>
    <scope>NUCLEOTIDE SEQUENCE [LARGE SCALE GENOMIC DNA]</scope>
    <source>
        <strain evidence="3 4">TK</strain>
    </source>
</reference>
<dbReference type="InterPro" id="IPR005061">
    <property type="entry name" value="Ist1"/>
</dbReference>
<gene>
    <name evidence="3" type="ORF">DLAC_07502</name>
</gene>
<feature type="compositionally biased region" description="Low complexity" evidence="2">
    <location>
        <begin position="241"/>
        <end position="250"/>
    </location>
</feature>
<feature type="region of interest" description="Disordered" evidence="2">
    <location>
        <begin position="185"/>
        <end position="264"/>
    </location>
</feature>
<evidence type="ECO:0000256" key="2">
    <source>
        <dbReference type="SAM" id="MobiDB-lite"/>
    </source>
</evidence>
<dbReference type="InParanoid" id="A0A151ZCQ5"/>
<protein>
    <submittedName>
        <fullName evidence="3">IST1-like protein</fullName>
    </submittedName>
</protein>
<comment type="caution">
    <text evidence="3">The sequence shown here is derived from an EMBL/GenBank/DDBJ whole genome shotgun (WGS) entry which is preliminary data.</text>
</comment>
<feature type="region of interest" description="Disordered" evidence="2">
    <location>
        <begin position="277"/>
        <end position="366"/>
    </location>
</feature>
<sequence length="385" mass="44661">MFWESFEPNKLKLNLKLAQNRIQILKTKKANLARDEKKHISELLRSKNEESARIRVETVIRDEYLIECYNILQVLCELLLNRINLILATCEIPIELKESIFTIVYASQRIQIPELENVRNQMRLKYGKTLIDEVNCQCSTHVNPKIVYKLSYQSPEPFVVFQYLDDISKEYKVHWEGDPCFQQVQQNQQQPQPYLPSFSQPIYPTYNNNNNNNNNNMNGGMYQPQFQPQVQFQPQAPPPIQQQQAQQKVQMPPPPYTPTPTNNGMPSFPVIQVPQQYKPNFPSTPTTTTTTNSNSNNIFPSPPTFNTQPQPQFPQFPQLQNTSPTNTSPQFPQSPQLPLINEEDLNTNYYSNNNSNDFPSGNMTGNMDFDELTSRFEALKKQNEY</sequence>